<evidence type="ECO:0000256" key="1">
    <source>
        <dbReference type="SAM" id="MobiDB-lite"/>
    </source>
</evidence>
<feature type="region of interest" description="Disordered" evidence="1">
    <location>
        <begin position="1"/>
        <end position="91"/>
    </location>
</feature>
<protein>
    <submittedName>
        <fullName evidence="2">Uncharacterized protein</fullName>
    </submittedName>
</protein>
<sequence>MPAKRNPKKKPRTPSPKPSLAELTPPDPAALEVAPAASSPAGLTPPAVEVPAAGLTPPPAPKTGPPARGAAFANGKGRVGGAGRRYAFRRS</sequence>
<evidence type="ECO:0000313" key="2">
    <source>
        <dbReference type="EMBL" id="WDZ84770.1"/>
    </source>
</evidence>
<name>A0ABY7ZP15_9ACTN</name>
<gene>
    <name evidence="2" type="ORF">PVK37_30860</name>
</gene>
<proteinExistence type="predicted"/>
<keyword evidence="3" id="KW-1185">Reference proteome</keyword>
<reference evidence="2 3" key="1">
    <citation type="submission" date="2023-02" db="EMBL/GenBank/DDBJ databases">
        <authorList>
            <person name="Mo P."/>
        </authorList>
    </citation>
    <scope>NUCLEOTIDE SEQUENCE [LARGE SCALE GENOMIC DNA]</scope>
    <source>
        <strain evidence="2 3">HUAS 3</strain>
    </source>
</reference>
<dbReference type="EMBL" id="CP118615">
    <property type="protein sequence ID" value="WDZ84770.1"/>
    <property type="molecule type" value="Genomic_DNA"/>
</dbReference>
<organism evidence="2 3">
    <name type="scientific">Micromonospora cathayae</name>
    <dbReference type="NCBI Taxonomy" id="3028804"/>
    <lineage>
        <taxon>Bacteria</taxon>
        <taxon>Bacillati</taxon>
        <taxon>Actinomycetota</taxon>
        <taxon>Actinomycetes</taxon>
        <taxon>Micromonosporales</taxon>
        <taxon>Micromonosporaceae</taxon>
        <taxon>Micromonospora</taxon>
    </lineage>
</organism>
<feature type="compositionally biased region" description="Basic residues" evidence="1">
    <location>
        <begin position="1"/>
        <end position="12"/>
    </location>
</feature>
<evidence type="ECO:0000313" key="3">
    <source>
        <dbReference type="Proteomes" id="UP001219605"/>
    </source>
</evidence>
<accession>A0ABY7ZP15</accession>
<dbReference type="RefSeq" id="WP_275031373.1">
    <property type="nucleotide sequence ID" value="NZ_CP118615.1"/>
</dbReference>
<dbReference type="Proteomes" id="UP001219605">
    <property type="component" value="Chromosome"/>
</dbReference>